<evidence type="ECO:0000256" key="6">
    <source>
        <dbReference type="SAM" id="Phobius"/>
    </source>
</evidence>
<keyword evidence="1" id="KW-0723">Serine/threonine-protein kinase</keyword>
<keyword evidence="6" id="KW-0472">Membrane</keyword>
<dbReference type="InterPro" id="IPR017892">
    <property type="entry name" value="Pkinase_C"/>
</dbReference>
<organism evidence="8 9">
    <name type="scientific">Hucho hucho</name>
    <name type="common">huchen</name>
    <dbReference type="NCBI Taxonomy" id="62062"/>
    <lineage>
        <taxon>Eukaryota</taxon>
        <taxon>Metazoa</taxon>
        <taxon>Chordata</taxon>
        <taxon>Craniata</taxon>
        <taxon>Vertebrata</taxon>
        <taxon>Euteleostomi</taxon>
        <taxon>Actinopterygii</taxon>
        <taxon>Neopterygii</taxon>
        <taxon>Teleostei</taxon>
        <taxon>Protacanthopterygii</taxon>
        <taxon>Salmoniformes</taxon>
        <taxon>Salmonidae</taxon>
        <taxon>Salmoninae</taxon>
        <taxon>Hucho</taxon>
    </lineage>
</organism>
<evidence type="ECO:0000256" key="3">
    <source>
        <dbReference type="ARBA" id="ARBA00022741"/>
    </source>
</evidence>
<dbReference type="FunFam" id="3.30.200.20:FF:000103">
    <property type="entry name" value="Protein kinase C"/>
    <property type="match status" value="1"/>
</dbReference>
<evidence type="ECO:0000256" key="1">
    <source>
        <dbReference type="ARBA" id="ARBA00022527"/>
    </source>
</evidence>
<sequence length="88" mass="10289">MRTGCLSIHLLHYIDLLFLLYFVFLFPSSIHPSSLPPPQCGRDAENFDRFFTRHPPVLTPPDQEVIMNLDQEEFQGFSFVNPEYPDMD</sequence>
<dbReference type="GO" id="GO:0004674">
    <property type="term" value="F:protein serine/threonine kinase activity"/>
    <property type="evidence" value="ECO:0007669"/>
    <property type="project" value="UniProtKB-KW"/>
</dbReference>
<name>A0A4W5LX13_9TELE</name>
<dbReference type="GeneTree" id="ENSGT00940000155217"/>
<dbReference type="Pfam" id="PF00433">
    <property type="entry name" value="Pkinase_C"/>
    <property type="match status" value="1"/>
</dbReference>
<keyword evidence="5" id="KW-0067">ATP-binding</keyword>
<feature type="domain" description="AGC-kinase C-terminal" evidence="7">
    <location>
        <begin position="18"/>
        <end position="88"/>
    </location>
</feature>
<dbReference type="Proteomes" id="UP000314982">
    <property type="component" value="Unassembled WGS sequence"/>
</dbReference>
<keyword evidence="6" id="KW-1133">Transmembrane helix</keyword>
<dbReference type="PROSITE" id="PS51285">
    <property type="entry name" value="AGC_KINASE_CTER"/>
    <property type="match status" value="1"/>
</dbReference>
<feature type="transmembrane region" description="Helical" evidence="6">
    <location>
        <begin position="6"/>
        <end position="26"/>
    </location>
</feature>
<dbReference type="AlphaFoldDB" id="A0A4W5LX13"/>
<proteinExistence type="predicted"/>
<keyword evidence="3" id="KW-0547">Nucleotide-binding</keyword>
<dbReference type="Gene3D" id="3.30.200.20">
    <property type="entry name" value="Phosphorylase Kinase, domain 1"/>
    <property type="match status" value="1"/>
</dbReference>
<keyword evidence="9" id="KW-1185">Reference proteome</keyword>
<keyword evidence="6" id="KW-0812">Transmembrane</keyword>
<dbReference type="GO" id="GO:0005524">
    <property type="term" value="F:ATP binding"/>
    <property type="evidence" value="ECO:0007669"/>
    <property type="project" value="UniProtKB-KW"/>
</dbReference>
<evidence type="ECO:0000256" key="4">
    <source>
        <dbReference type="ARBA" id="ARBA00022777"/>
    </source>
</evidence>
<evidence type="ECO:0000313" key="9">
    <source>
        <dbReference type="Proteomes" id="UP000314982"/>
    </source>
</evidence>
<accession>A0A4W5LX13</accession>
<dbReference type="SMART" id="SM00133">
    <property type="entry name" value="S_TK_X"/>
    <property type="match status" value="1"/>
</dbReference>
<reference evidence="8" key="2">
    <citation type="submission" date="2025-08" db="UniProtKB">
        <authorList>
            <consortium name="Ensembl"/>
        </authorList>
    </citation>
    <scope>IDENTIFICATION</scope>
</reference>
<dbReference type="STRING" id="62062.ENSHHUP00000029480"/>
<evidence type="ECO:0000256" key="5">
    <source>
        <dbReference type="ARBA" id="ARBA00022840"/>
    </source>
</evidence>
<dbReference type="Ensembl" id="ENSHHUT00000030703.1">
    <property type="protein sequence ID" value="ENSHHUP00000029480.1"/>
    <property type="gene ID" value="ENSHHUG00000018791.1"/>
</dbReference>
<reference evidence="9" key="1">
    <citation type="submission" date="2018-06" db="EMBL/GenBank/DDBJ databases">
        <title>Genome assembly of Danube salmon.</title>
        <authorList>
            <person name="Macqueen D.J."/>
            <person name="Gundappa M.K."/>
        </authorList>
    </citation>
    <scope>NUCLEOTIDE SEQUENCE [LARGE SCALE GENOMIC DNA]</scope>
</reference>
<protein>
    <recommendedName>
        <fullName evidence="7">AGC-kinase C-terminal domain-containing protein</fullName>
    </recommendedName>
</protein>
<evidence type="ECO:0000256" key="2">
    <source>
        <dbReference type="ARBA" id="ARBA00022679"/>
    </source>
</evidence>
<evidence type="ECO:0000259" key="7">
    <source>
        <dbReference type="PROSITE" id="PS51285"/>
    </source>
</evidence>
<reference evidence="8" key="3">
    <citation type="submission" date="2025-09" db="UniProtKB">
        <authorList>
            <consortium name="Ensembl"/>
        </authorList>
    </citation>
    <scope>IDENTIFICATION</scope>
</reference>
<evidence type="ECO:0000313" key="8">
    <source>
        <dbReference type="Ensembl" id="ENSHHUP00000029480.1"/>
    </source>
</evidence>
<keyword evidence="2" id="KW-0808">Transferase</keyword>
<keyword evidence="4" id="KW-0418">Kinase</keyword>
<dbReference type="InterPro" id="IPR000961">
    <property type="entry name" value="AGC-kinase_C"/>
</dbReference>